<dbReference type="Proteomes" id="UP000199438">
    <property type="component" value="Unassembled WGS sequence"/>
</dbReference>
<evidence type="ECO:0000313" key="1">
    <source>
        <dbReference type="EMBL" id="SFC39369.1"/>
    </source>
</evidence>
<keyword evidence="2" id="KW-1185">Reference proteome</keyword>
<reference evidence="2" key="1">
    <citation type="submission" date="2016-10" db="EMBL/GenBank/DDBJ databases">
        <authorList>
            <person name="Varghese N."/>
            <person name="Submissions S."/>
        </authorList>
    </citation>
    <scope>NUCLEOTIDE SEQUENCE [LARGE SCALE GENOMIC DNA]</scope>
    <source>
        <strain evidence="2">DSM 24499</strain>
    </source>
</reference>
<name>A0A1I1ISW1_9FLAO</name>
<dbReference type="EMBL" id="FOKV01000004">
    <property type="protein sequence ID" value="SFC39369.1"/>
    <property type="molecule type" value="Genomic_DNA"/>
</dbReference>
<proteinExistence type="predicted"/>
<evidence type="ECO:0000313" key="2">
    <source>
        <dbReference type="Proteomes" id="UP000199438"/>
    </source>
</evidence>
<dbReference type="STRING" id="1334022.SAMN04487907_10453"/>
<protein>
    <submittedName>
        <fullName evidence="1">Uncharacterized protein</fullName>
    </submittedName>
</protein>
<sequence length="57" mass="6827">MNEILLIKDLVRMTFFTPLEFKNQLTVIHKSFQIFNLSFYTKYTFNNATYNEQGISL</sequence>
<dbReference type="AlphaFoldDB" id="A0A1I1ISW1"/>
<organism evidence="1 2">
    <name type="scientific">Zunongwangia mangrovi</name>
    <dbReference type="NCBI Taxonomy" id="1334022"/>
    <lineage>
        <taxon>Bacteria</taxon>
        <taxon>Pseudomonadati</taxon>
        <taxon>Bacteroidota</taxon>
        <taxon>Flavobacteriia</taxon>
        <taxon>Flavobacteriales</taxon>
        <taxon>Flavobacteriaceae</taxon>
        <taxon>Zunongwangia</taxon>
    </lineage>
</organism>
<accession>A0A1I1ISW1</accession>
<gene>
    <name evidence="1" type="ORF">SAMN04487907_10453</name>
</gene>